<evidence type="ECO:0000313" key="14">
    <source>
        <dbReference type="Proteomes" id="UP001180020"/>
    </source>
</evidence>
<dbReference type="GO" id="GO:0016020">
    <property type="term" value="C:membrane"/>
    <property type="evidence" value="ECO:0007669"/>
    <property type="project" value="UniProtKB-SubCell"/>
</dbReference>
<reference evidence="13" key="1">
    <citation type="journal article" date="2023" name="Nat. Commun.">
        <title>Diploid and tetraploid genomes of Acorus and the evolution of monocots.</title>
        <authorList>
            <person name="Ma L."/>
            <person name="Liu K.W."/>
            <person name="Li Z."/>
            <person name="Hsiao Y.Y."/>
            <person name="Qi Y."/>
            <person name="Fu T."/>
            <person name="Tang G.D."/>
            <person name="Zhang D."/>
            <person name="Sun W.H."/>
            <person name="Liu D.K."/>
            <person name="Li Y."/>
            <person name="Chen G.Z."/>
            <person name="Liu X.D."/>
            <person name="Liao X.Y."/>
            <person name="Jiang Y.T."/>
            <person name="Yu X."/>
            <person name="Hao Y."/>
            <person name="Huang J."/>
            <person name="Zhao X.W."/>
            <person name="Ke S."/>
            <person name="Chen Y.Y."/>
            <person name="Wu W.L."/>
            <person name="Hsu J.L."/>
            <person name="Lin Y.F."/>
            <person name="Huang M.D."/>
            <person name="Li C.Y."/>
            <person name="Huang L."/>
            <person name="Wang Z.W."/>
            <person name="Zhao X."/>
            <person name="Zhong W.Y."/>
            <person name="Peng D.H."/>
            <person name="Ahmad S."/>
            <person name="Lan S."/>
            <person name="Zhang J.S."/>
            <person name="Tsai W.C."/>
            <person name="Van de Peer Y."/>
            <person name="Liu Z.J."/>
        </authorList>
    </citation>
    <scope>NUCLEOTIDE SEQUENCE</scope>
    <source>
        <strain evidence="13">CP</strain>
    </source>
</reference>
<evidence type="ECO:0000256" key="9">
    <source>
        <dbReference type="ARBA" id="ARBA00023136"/>
    </source>
</evidence>
<comment type="subcellular location">
    <subcellularLocation>
        <location evidence="2">Membrane</location>
    </subcellularLocation>
</comment>
<dbReference type="Gene3D" id="1.10.630.10">
    <property type="entry name" value="Cytochrome P450"/>
    <property type="match status" value="1"/>
</dbReference>
<dbReference type="AlphaFoldDB" id="A0AAV9C9L8"/>
<organism evidence="13 14">
    <name type="scientific">Acorus calamus</name>
    <name type="common">Sweet flag</name>
    <dbReference type="NCBI Taxonomy" id="4465"/>
    <lineage>
        <taxon>Eukaryota</taxon>
        <taxon>Viridiplantae</taxon>
        <taxon>Streptophyta</taxon>
        <taxon>Embryophyta</taxon>
        <taxon>Tracheophyta</taxon>
        <taxon>Spermatophyta</taxon>
        <taxon>Magnoliopsida</taxon>
        <taxon>Liliopsida</taxon>
        <taxon>Acoraceae</taxon>
        <taxon>Acorus</taxon>
    </lineage>
</organism>
<comment type="cofactor">
    <cofactor evidence="1 10">
        <name>heme</name>
        <dbReference type="ChEBI" id="CHEBI:30413"/>
    </cofactor>
</comment>
<evidence type="ECO:0000256" key="2">
    <source>
        <dbReference type="ARBA" id="ARBA00004370"/>
    </source>
</evidence>
<dbReference type="GO" id="GO:0005506">
    <property type="term" value="F:iron ion binding"/>
    <property type="evidence" value="ECO:0007669"/>
    <property type="project" value="InterPro"/>
</dbReference>
<dbReference type="PROSITE" id="PS00086">
    <property type="entry name" value="CYTOCHROME_P450"/>
    <property type="match status" value="1"/>
</dbReference>
<keyword evidence="8 11" id="KW-0503">Monooxygenase</keyword>
<evidence type="ECO:0000256" key="1">
    <source>
        <dbReference type="ARBA" id="ARBA00001971"/>
    </source>
</evidence>
<dbReference type="PANTHER" id="PTHR47943:SF2">
    <property type="entry name" value="CYTOCHROME P450"/>
    <property type="match status" value="1"/>
</dbReference>
<dbReference type="SUPFAM" id="SSF48264">
    <property type="entry name" value="Cytochrome P450"/>
    <property type="match status" value="1"/>
</dbReference>
<accession>A0AAV9C9L8</accession>
<keyword evidence="6 11" id="KW-0560">Oxidoreductase</keyword>
<gene>
    <name evidence="13" type="primary">CYP71B10</name>
    <name evidence="13" type="ORF">QJS10_CPB20g01929</name>
</gene>
<dbReference type="InterPro" id="IPR002401">
    <property type="entry name" value="Cyt_P450_E_grp-I"/>
</dbReference>
<evidence type="ECO:0000256" key="10">
    <source>
        <dbReference type="PIRSR" id="PIRSR602401-1"/>
    </source>
</evidence>
<evidence type="ECO:0000256" key="3">
    <source>
        <dbReference type="ARBA" id="ARBA00010617"/>
    </source>
</evidence>
<protein>
    <submittedName>
        <fullName evidence="13">Cytochrome P450 71B10</fullName>
    </submittedName>
</protein>
<keyword evidence="9 12" id="KW-0472">Membrane</keyword>
<name>A0AAV9C9L8_ACOCL</name>
<keyword evidence="12" id="KW-0812">Transmembrane</keyword>
<evidence type="ECO:0000256" key="8">
    <source>
        <dbReference type="ARBA" id="ARBA00023033"/>
    </source>
</evidence>
<keyword evidence="14" id="KW-1185">Reference proteome</keyword>
<dbReference type="InterPro" id="IPR001128">
    <property type="entry name" value="Cyt_P450"/>
</dbReference>
<dbReference type="InterPro" id="IPR017972">
    <property type="entry name" value="Cyt_P450_CS"/>
</dbReference>
<dbReference type="PANTHER" id="PTHR47943">
    <property type="entry name" value="CYTOCHROME P450 93A3-LIKE"/>
    <property type="match status" value="1"/>
</dbReference>
<evidence type="ECO:0000256" key="4">
    <source>
        <dbReference type="ARBA" id="ARBA00022617"/>
    </source>
</evidence>
<feature type="binding site" description="axial binding residue" evidence="10">
    <location>
        <position position="465"/>
    </location>
    <ligand>
        <name>heme</name>
        <dbReference type="ChEBI" id="CHEBI:30413"/>
    </ligand>
    <ligandPart>
        <name>Fe</name>
        <dbReference type="ChEBI" id="CHEBI:18248"/>
    </ligandPart>
</feature>
<keyword evidence="4 10" id="KW-0349">Heme</keyword>
<feature type="transmembrane region" description="Helical" evidence="12">
    <location>
        <begin position="34"/>
        <end position="52"/>
    </location>
</feature>
<sequence length="528" mass="59434">MNSLTQTQFALQRKMATILNHFLAFLKEFSSTNLTAAVLWLAMAVLMLLITSTRSREAKKQRLPPSPPGLPIIGNLHQLGRLPHRALRDIARKYGPVVYLRLGLARAVVATSPEAASQFLKTHDANFASRPPSDAGEFICYGSRDITFCEYGSHWRNIKKLCTMKLLSAHKIDSLSWLRKEELTHLVRSIRDSASRQEAVDVASALVSFSTNMMCRMIFGGRFEDDSMLKTAVKEAMATSGAFNFCDFFPFVGRLDLQGLRHRMKEVNRMLDDTFECVIEERLRSTTTQRQQNFMDILLATLAGDEGDIPLDRVAMKAILVDMLVGAIDSGSVMIEWILTELMKKPQLMRKLQEEIERAVGLERMVDESDLSKLGYLDMVVKEGFRLHPPAPLLAPHLAMEDSVIMGYDILKNTRVIVNAWAIGRDPESWTDPEEFIPERFTDLNVDIGGTDFRIIPFGSGRRRCPGMHLGAAVVRLVMAQLVHCFDWELPNGMSPEDLDMEEEFGLTVPRKNSLVAVPTYRLLGDAV</sequence>
<dbReference type="PRINTS" id="PR00463">
    <property type="entry name" value="EP450I"/>
</dbReference>
<proteinExistence type="inferred from homology"/>
<comment type="similarity">
    <text evidence="3 11">Belongs to the cytochrome P450 family.</text>
</comment>
<dbReference type="CDD" id="cd11072">
    <property type="entry name" value="CYP71-like"/>
    <property type="match status" value="1"/>
</dbReference>
<dbReference type="FunFam" id="1.10.630.10:FF:000011">
    <property type="entry name" value="Cytochrome P450 83B1"/>
    <property type="match status" value="1"/>
</dbReference>
<keyword evidence="7 10" id="KW-0408">Iron</keyword>
<evidence type="ECO:0000256" key="5">
    <source>
        <dbReference type="ARBA" id="ARBA00022723"/>
    </source>
</evidence>
<evidence type="ECO:0000256" key="11">
    <source>
        <dbReference type="RuleBase" id="RU000461"/>
    </source>
</evidence>
<evidence type="ECO:0000256" key="7">
    <source>
        <dbReference type="ARBA" id="ARBA00023004"/>
    </source>
</evidence>
<dbReference type="GO" id="GO:0016705">
    <property type="term" value="F:oxidoreductase activity, acting on paired donors, with incorporation or reduction of molecular oxygen"/>
    <property type="evidence" value="ECO:0007669"/>
    <property type="project" value="InterPro"/>
</dbReference>
<evidence type="ECO:0000313" key="13">
    <source>
        <dbReference type="EMBL" id="KAK1285626.1"/>
    </source>
</evidence>
<comment type="caution">
    <text evidence="13">The sequence shown here is derived from an EMBL/GenBank/DDBJ whole genome shotgun (WGS) entry which is preliminary data.</text>
</comment>
<dbReference type="GO" id="GO:0020037">
    <property type="term" value="F:heme binding"/>
    <property type="evidence" value="ECO:0007669"/>
    <property type="project" value="InterPro"/>
</dbReference>
<dbReference type="InterPro" id="IPR036396">
    <property type="entry name" value="Cyt_P450_sf"/>
</dbReference>
<keyword evidence="5 10" id="KW-0479">Metal-binding</keyword>
<dbReference type="Proteomes" id="UP001180020">
    <property type="component" value="Unassembled WGS sequence"/>
</dbReference>
<dbReference type="Pfam" id="PF00067">
    <property type="entry name" value="p450"/>
    <property type="match status" value="1"/>
</dbReference>
<evidence type="ECO:0000256" key="6">
    <source>
        <dbReference type="ARBA" id="ARBA00023002"/>
    </source>
</evidence>
<evidence type="ECO:0000256" key="12">
    <source>
        <dbReference type="SAM" id="Phobius"/>
    </source>
</evidence>
<dbReference type="GO" id="GO:0004497">
    <property type="term" value="F:monooxygenase activity"/>
    <property type="evidence" value="ECO:0007669"/>
    <property type="project" value="UniProtKB-KW"/>
</dbReference>
<dbReference type="EMBL" id="JAUJYO010000020">
    <property type="protein sequence ID" value="KAK1285626.1"/>
    <property type="molecule type" value="Genomic_DNA"/>
</dbReference>
<keyword evidence="12" id="KW-1133">Transmembrane helix</keyword>
<reference evidence="13" key="2">
    <citation type="submission" date="2023-06" db="EMBL/GenBank/DDBJ databases">
        <authorList>
            <person name="Ma L."/>
            <person name="Liu K.-W."/>
            <person name="Li Z."/>
            <person name="Hsiao Y.-Y."/>
            <person name="Qi Y."/>
            <person name="Fu T."/>
            <person name="Tang G."/>
            <person name="Zhang D."/>
            <person name="Sun W.-H."/>
            <person name="Liu D.-K."/>
            <person name="Li Y."/>
            <person name="Chen G.-Z."/>
            <person name="Liu X.-D."/>
            <person name="Liao X.-Y."/>
            <person name="Jiang Y.-T."/>
            <person name="Yu X."/>
            <person name="Hao Y."/>
            <person name="Huang J."/>
            <person name="Zhao X.-W."/>
            <person name="Ke S."/>
            <person name="Chen Y.-Y."/>
            <person name="Wu W.-L."/>
            <person name="Hsu J.-L."/>
            <person name="Lin Y.-F."/>
            <person name="Huang M.-D."/>
            <person name="Li C.-Y."/>
            <person name="Huang L."/>
            <person name="Wang Z.-W."/>
            <person name="Zhao X."/>
            <person name="Zhong W.-Y."/>
            <person name="Peng D.-H."/>
            <person name="Ahmad S."/>
            <person name="Lan S."/>
            <person name="Zhang J.-S."/>
            <person name="Tsai W.-C."/>
            <person name="Van De Peer Y."/>
            <person name="Liu Z.-J."/>
        </authorList>
    </citation>
    <scope>NUCLEOTIDE SEQUENCE</scope>
    <source>
        <strain evidence="13">CP</strain>
        <tissue evidence="13">Leaves</tissue>
    </source>
</reference>